<proteinExistence type="predicted"/>
<reference evidence="1" key="1">
    <citation type="journal article" date="2021" name="Front. Mar. Sci.">
        <title>Genomes of Diverse Isolates of Prochlorococcus High-Light-Adapted Clade II in the Western Pacific Ocean.</title>
        <authorList>
            <person name="Yan W."/>
            <person name="Feng X."/>
            <person name="Zhang W."/>
            <person name="Nawaz M.Z."/>
            <person name="Luo T."/>
            <person name="Zhang R."/>
            <person name="Jiao N."/>
        </authorList>
    </citation>
    <scope>NUCLEOTIDE SEQUENCE</scope>
    <source>
        <strain evidence="1">XMU1424</strain>
    </source>
</reference>
<name>A0A9D9G219_PROMR</name>
<organism evidence="1">
    <name type="scientific">Prochlorococcus marinus XMU1424</name>
    <dbReference type="NCBI Taxonomy" id="2774497"/>
    <lineage>
        <taxon>Bacteria</taxon>
        <taxon>Bacillati</taxon>
        <taxon>Cyanobacteriota</taxon>
        <taxon>Cyanophyceae</taxon>
        <taxon>Synechococcales</taxon>
        <taxon>Prochlorococcaceae</taxon>
        <taxon>Prochlorococcus</taxon>
    </lineage>
</organism>
<evidence type="ECO:0000313" key="1">
    <source>
        <dbReference type="EMBL" id="MBO6987693.1"/>
    </source>
</evidence>
<accession>A0A9D9G219</accession>
<dbReference type="EMBL" id="JAEPLE010000001">
    <property type="protein sequence ID" value="MBO6987693.1"/>
    <property type="molecule type" value="Genomic_DNA"/>
</dbReference>
<gene>
    <name evidence="1" type="ORF">JJ833_02395</name>
</gene>
<dbReference type="AlphaFoldDB" id="A0A9D9G219"/>
<sequence length="70" mass="7954">MYCTKPTISKEVQAMATALNTIAENDFIDSATPLTISLLATSLVWTYRDIWVNYLWEAEDLMEVKHGNSK</sequence>
<comment type="caution">
    <text evidence="1">The sequence shown here is derived from an EMBL/GenBank/DDBJ whole genome shotgun (WGS) entry which is preliminary data.</text>
</comment>
<protein>
    <submittedName>
        <fullName evidence="1">Uncharacterized protein</fullName>
    </submittedName>
</protein>